<proteinExistence type="predicted"/>
<comment type="caution">
    <text evidence="2">The sequence shown here is derived from an EMBL/GenBank/DDBJ whole genome shotgun (WGS) entry which is preliminary data.</text>
</comment>
<dbReference type="Proteomes" id="UP000821837">
    <property type="component" value="Chromosome 11"/>
</dbReference>
<feature type="transmembrane region" description="Helical" evidence="1">
    <location>
        <begin position="98"/>
        <end position="122"/>
    </location>
</feature>
<dbReference type="VEuPathDB" id="VectorBase:RSAN_037151"/>
<evidence type="ECO:0000313" key="2">
    <source>
        <dbReference type="EMBL" id="KAH7971620.1"/>
    </source>
</evidence>
<name>A0A9D4Q856_RHISA</name>
<evidence type="ECO:0000256" key="1">
    <source>
        <dbReference type="SAM" id="Phobius"/>
    </source>
</evidence>
<feature type="transmembrane region" description="Helical" evidence="1">
    <location>
        <begin position="142"/>
        <end position="165"/>
    </location>
</feature>
<dbReference type="EMBL" id="JABSTV010001247">
    <property type="protein sequence ID" value="KAH7971620.1"/>
    <property type="molecule type" value="Genomic_DNA"/>
</dbReference>
<evidence type="ECO:0000313" key="3">
    <source>
        <dbReference type="Proteomes" id="UP000821837"/>
    </source>
</evidence>
<feature type="transmembrane region" description="Helical" evidence="1">
    <location>
        <begin position="72"/>
        <end position="91"/>
    </location>
</feature>
<reference evidence="2" key="1">
    <citation type="journal article" date="2020" name="Cell">
        <title>Large-Scale Comparative Analyses of Tick Genomes Elucidate Their Genetic Diversity and Vector Capacities.</title>
        <authorList>
            <consortium name="Tick Genome and Microbiome Consortium (TIGMIC)"/>
            <person name="Jia N."/>
            <person name="Wang J."/>
            <person name="Shi W."/>
            <person name="Du L."/>
            <person name="Sun Y."/>
            <person name="Zhan W."/>
            <person name="Jiang J.F."/>
            <person name="Wang Q."/>
            <person name="Zhang B."/>
            <person name="Ji P."/>
            <person name="Bell-Sakyi L."/>
            <person name="Cui X.M."/>
            <person name="Yuan T.T."/>
            <person name="Jiang B.G."/>
            <person name="Yang W.F."/>
            <person name="Lam T.T."/>
            <person name="Chang Q.C."/>
            <person name="Ding S.J."/>
            <person name="Wang X.J."/>
            <person name="Zhu J.G."/>
            <person name="Ruan X.D."/>
            <person name="Zhao L."/>
            <person name="Wei J.T."/>
            <person name="Ye R.Z."/>
            <person name="Que T.C."/>
            <person name="Du C.H."/>
            <person name="Zhou Y.H."/>
            <person name="Cheng J.X."/>
            <person name="Dai P.F."/>
            <person name="Guo W.B."/>
            <person name="Han X.H."/>
            <person name="Huang E.J."/>
            <person name="Li L.F."/>
            <person name="Wei W."/>
            <person name="Gao Y.C."/>
            <person name="Liu J.Z."/>
            <person name="Shao H.Z."/>
            <person name="Wang X."/>
            <person name="Wang C.C."/>
            <person name="Yang T.C."/>
            <person name="Huo Q.B."/>
            <person name="Li W."/>
            <person name="Chen H.Y."/>
            <person name="Chen S.E."/>
            <person name="Zhou L.G."/>
            <person name="Ni X.B."/>
            <person name="Tian J.H."/>
            <person name="Sheng Y."/>
            <person name="Liu T."/>
            <person name="Pan Y.S."/>
            <person name="Xia L.Y."/>
            <person name="Li J."/>
            <person name="Zhao F."/>
            <person name="Cao W.C."/>
        </authorList>
    </citation>
    <scope>NUCLEOTIDE SEQUENCE</scope>
    <source>
        <strain evidence="2">Rsan-2018</strain>
    </source>
</reference>
<keyword evidence="3" id="KW-1185">Reference proteome</keyword>
<protein>
    <submittedName>
        <fullName evidence="2">Uncharacterized protein</fullName>
    </submittedName>
</protein>
<keyword evidence="1" id="KW-0812">Transmembrane</keyword>
<keyword evidence="1" id="KW-1133">Transmembrane helix</keyword>
<keyword evidence="1" id="KW-0472">Membrane</keyword>
<accession>A0A9D4Q856</accession>
<feature type="transmembrane region" description="Helical" evidence="1">
    <location>
        <begin position="186"/>
        <end position="210"/>
    </location>
</feature>
<organism evidence="2 3">
    <name type="scientific">Rhipicephalus sanguineus</name>
    <name type="common">Brown dog tick</name>
    <name type="synonym">Ixodes sanguineus</name>
    <dbReference type="NCBI Taxonomy" id="34632"/>
    <lineage>
        <taxon>Eukaryota</taxon>
        <taxon>Metazoa</taxon>
        <taxon>Ecdysozoa</taxon>
        <taxon>Arthropoda</taxon>
        <taxon>Chelicerata</taxon>
        <taxon>Arachnida</taxon>
        <taxon>Acari</taxon>
        <taxon>Parasitiformes</taxon>
        <taxon>Ixodida</taxon>
        <taxon>Ixodoidea</taxon>
        <taxon>Ixodidae</taxon>
        <taxon>Rhipicephalinae</taxon>
        <taxon>Rhipicephalus</taxon>
        <taxon>Rhipicephalus</taxon>
    </lineage>
</organism>
<reference evidence="2" key="2">
    <citation type="submission" date="2021-09" db="EMBL/GenBank/DDBJ databases">
        <authorList>
            <person name="Jia N."/>
            <person name="Wang J."/>
            <person name="Shi W."/>
            <person name="Du L."/>
            <person name="Sun Y."/>
            <person name="Zhan W."/>
            <person name="Jiang J."/>
            <person name="Wang Q."/>
            <person name="Zhang B."/>
            <person name="Ji P."/>
            <person name="Sakyi L.B."/>
            <person name="Cui X."/>
            <person name="Yuan T."/>
            <person name="Jiang B."/>
            <person name="Yang W."/>
            <person name="Lam T.T.-Y."/>
            <person name="Chang Q."/>
            <person name="Ding S."/>
            <person name="Wang X."/>
            <person name="Zhu J."/>
            <person name="Ruan X."/>
            <person name="Zhao L."/>
            <person name="Wei J."/>
            <person name="Que T."/>
            <person name="Du C."/>
            <person name="Cheng J."/>
            <person name="Dai P."/>
            <person name="Han X."/>
            <person name="Huang E."/>
            <person name="Gao Y."/>
            <person name="Liu J."/>
            <person name="Shao H."/>
            <person name="Ye R."/>
            <person name="Li L."/>
            <person name="Wei W."/>
            <person name="Wang X."/>
            <person name="Wang C."/>
            <person name="Huo Q."/>
            <person name="Li W."/>
            <person name="Guo W."/>
            <person name="Chen H."/>
            <person name="Chen S."/>
            <person name="Zhou L."/>
            <person name="Zhou L."/>
            <person name="Ni X."/>
            <person name="Tian J."/>
            <person name="Zhou Y."/>
            <person name="Sheng Y."/>
            <person name="Liu T."/>
            <person name="Pan Y."/>
            <person name="Xia L."/>
            <person name="Li J."/>
            <person name="Zhao F."/>
            <person name="Cao W."/>
        </authorList>
    </citation>
    <scope>NUCLEOTIDE SEQUENCE</scope>
    <source>
        <strain evidence="2">Rsan-2018</strain>
        <tissue evidence="2">Larvae</tissue>
    </source>
</reference>
<feature type="transmembrane region" description="Helical" evidence="1">
    <location>
        <begin position="246"/>
        <end position="272"/>
    </location>
</feature>
<dbReference type="AlphaFoldDB" id="A0A9D4Q856"/>
<gene>
    <name evidence="2" type="ORF">HPB52_000649</name>
</gene>
<sequence length="348" mass="39073">MAASDDRQTEAVQSPADEKWVFLQDGGYGAKELLLEEQDGDARGAKEFLRWCRSAWNDVPVRNDIWDDVRPYILGITVSVNTVLQLLAAFASSAECEIIHAILTFLGNFTMAVLCPAVYSYATRFLCLLAGKASVVKKVEVNVLLFCLLGTNAVILVAGCFAWIYEVCMGLAVSAKAWRQVWYLRLPVSVFRLAAFFGAIVSFPALVALMKTDVVATFHTFELHWRETEEARKVFTKRWLHPLKPALLGALIAVVCFFMIIGIVLILVVFGGKAVTPSFRRRRTSDYRTVRLRLRDNEADKSRCQPWRREAQVMAASIYQRTEAVQSPAEEKWVLLQDGGDAAKQQLL</sequence>